<name>A0A1Q2M0S7_9GAMM</name>
<sequence length="361" mass="41014">MSTHNNDAYKISEPTLGFVIIGRNEGDRLRRCIGSILEQRQSISPKIDAHKNDNTHDHDVDLPPVVYVDSGSTDGSVEYVKSVDCDVVRLDMTTRFTAARARNTGLAYLLEKHPNIEYIQFIDGDCAIQPGWLVKAISFLSVNPHVAITCGRRREVYPQRTIYNALCDMEWDTPIGDTKSCGGDFLARKDAIIAVGGFNPEMIAGEEPEMCFRLRKKNWKIWRIAEEMTSHDAAMTSFRQFWLRNKRAGFAYAARSALHATKQNPYCVREVVSICFWACVFPIVIASIYPFSPPIALFLILAYPAMAFRIFIRKIRRRNSFRRSLVYGVLTQIGKVPQFFGVTKFAMGQFSGRKTAIIEYK</sequence>
<dbReference type="STRING" id="260552.Mag101_00480"/>
<dbReference type="EMBL" id="CP019650">
    <property type="protein sequence ID" value="AQQ66293.1"/>
    <property type="molecule type" value="Genomic_DNA"/>
</dbReference>
<dbReference type="KEGG" id="maga:Mag101_00480"/>
<dbReference type="InterPro" id="IPR001173">
    <property type="entry name" value="Glyco_trans_2-like"/>
</dbReference>
<evidence type="ECO:0000259" key="5">
    <source>
        <dbReference type="Pfam" id="PF00535"/>
    </source>
</evidence>
<keyword evidence="7" id="KW-1185">Reference proteome</keyword>
<dbReference type="CDD" id="cd00761">
    <property type="entry name" value="Glyco_tranf_GTA_type"/>
    <property type="match status" value="1"/>
</dbReference>
<keyword evidence="3" id="KW-0808">Transferase</keyword>
<reference evidence="6" key="1">
    <citation type="submission" date="2017-02" db="EMBL/GenBank/DDBJ databases">
        <title>Genome of Microbulbifer agarilyticus GP101.</title>
        <authorList>
            <person name="Jung J."/>
            <person name="Bae S.S."/>
            <person name="Baek K."/>
        </authorList>
    </citation>
    <scope>NUCLEOTIDE SEQUENCE [LARGE SCALE GENOMIC DNA]</scope>
    <source>
        <strain evidence="6">GP101</strain>
    </source>
</reference>
<proteinExistence type="inferred from homology"/>
<dbReference type="Pfam" id="PF00535">
    <property type="entry name" value="Glycos_transf_2"/>
    <property type="match status" value="1"/>
</dbReference>
<keyword evidence="4" id="KW-1133">Transmembrane helix</keyword>
<evidence type="ECO:0000256" key="4">
    <source>
        <dbReference type="SAM" id="Phobius"/>
    </source>
</evidence>
<protein>
    <recommendedName>
        <fullName evidence="5">Glycosyltransferase 2-like domain-containing protein</fullName>
    </recommendedName>
</protein>
<keyword evidence="4" id="KW-0812">Transmembrane</keyword>
<gene>
    <name evidence="6" type="ORF">Mag101_00480</name>
</gene>
<dbReference type="RefSeq" id="WP_077399269.1">
    <property type="nucleotide sequence ID" value="NZ_CP019650.1"/>
</dbReference>
<comment type="similarity">
    <text evidence="1">Belongs to the glycosyltransferase 2 family.</text>
</comment>
<evidence type="ECO:0000256" key="2">
    <source>
        <dbReference type="ARBA" id="ARBA00022676"/>
    </source>
</evidence>
<dbReference type="PANTHER" id="PTHR43179:SF12">
    <property type="entry name" value="GALACTOFURANOSYLTRANSFERASE GLFT2"/>
    <property type="match status" value="1"/>
</dbReference>
<evidence type="ECO:0000313" key="7">
    <source>
        <dbReference type="Proteomes" id="UP000188219"/>
    </source>
</evidence>
<dbReference type="Proteomes" id="UP000188219">
    <property type="component" value="Chromosome"/>
</dbReference>
<feature type="domain" description="Glycosyltransferase 2-like" evidence="5">
    <location>
        <begin position="19"/>
        <end position="160"/>
    </location>
</feature>
<accession>A0A1Q2M0S7</accession>
<organism evidence="6 7">
    <name type="scientific">Microbulbifer agarilyticus</name>
    <dbReference type="NCBI Taxonomy" id="260552"/>
    <lineage>
        <taxon>Bacteria</taxon>
        <taxon>Pseudomonadati</taxon>
        <taxon>Pseudomonadota</taxon>
        <taxon>Gammaproteobacteria</taxon>
        <taxon>Cellvibrionales</taxon>
        <taxon>Microbulbiferaceae</taxon>
        <taxon>Microbulbifer</taxon>
    </lineage>
</organism>
<dbReference type="OrthoDB" id="9811884at2"/>
<dbReference type="InterPro" id="IPR029044">
    <property type="entry name" value="Nucleotide-diphossugar_trans"/>
</dbReference>
<feature type="transmembrane region" description="Helical" evidence="4">
    <location>
        <begin position="295"/>
        <end position="312"/>
    </location>
</feature>
<keyword evidence="4" id="KW-0472">Membrane</keyword>
<evidence type="ECO:0000256" key="3">
    <source>
        <dbReference type="ARBA" id="ARBA00022679"/>
    </source>
</evidence>
<feature type="transmembrane region" description="Helical" evidence="4">
    <location>
        <begin position="271"/>
        <end position="289"/>
    </location>
</feature>
<evidence type="ECO:0000256" key="1">
    <source>
        <dbReference type="ARBA" id="ARBA00006739"/>
    </source>
</evidence>
<dbReference type="AlphaFoldDB" id="A0A1Q2M0S7"/>
<dbReference type="PANTHER" id="PTHR43179">
    <property type="entry name" value="RHAMNOSYLTRANSFERASE WBBL"/>
    <property type="match status" value="1"/>
</dbReference>
<dbReference type="Gene3D" id="3.90.550.10">
    <property type="entry name" value="Spore Coat Polysaccharide Biosynthesis Protein SpsA, Chain A"/>
    <property type="match status" value="1"/>
</dbReference>
<keyword evidence="2" id="KW-0328">Glycosyltransferase</keyword>
<evidence type="ECO:0000313" key="6">
    <source>
        <dbReference type="EMBL" id="AQQ66293.1"/>
    </source>
</evidence>
<dbReference type="SUPFAM" id="SSF53448">
    <property type="entry name" value="Nucleotide-diphospho-sugar transferases"/>
    <property type="match status" value="1"/>
</dbReference>
<dbReference type="GO" id="GO:0016757">
    <property type="term" value="F:glycosyltransferase activity"/>
    <property type="evidence" value="ECO:0007669"/>
    <property type="project" value="UniProtKB-KW"/>
</dbReference>